<evidence type="ECO:0000256" key="2">
    <source>
        <dbReference type="ARBA" id="ARBA00022801"/>
    </source>
</evidence>
<organism evidence="4 5">
    <name type="scientific">Juglans regia</name>
    <name type="common">English walnut</name>
    <dbReference type="NCBI Taxonomy" id="51240"/>
    <lineage>
        <taxon>Eukaryota</taxon>
        <taxon>Viridiplantae</taxon>
        <taxon>Streptophyta</taxon>
        <taxon>Embryophyta</taxon>
        <taxon>Tracheophyta</taxon>
        <taxon>Spermatophyta</taxon>
        <taxon>Magnoliopsida</taxon>
        <taxon>eudicotyledons</taxon>
        <taxon>Gunneridae</taxon>
        <taxon>Pentapetalae</taxon>
        <taxon>rosids</taxon>
        <taxon>fabids</taxon>
        <taxon>Fagales</taxon>
        <taxon>Juglandaceae</taxon>
        <taxon>Juglans</taxon>
    </lineage>
</organism>
<protein>
    <submittedName>
        <fullName evidence="5">GDSL esterase/lipase At5g55050-like</fullName>
    </submittedName>
</protein>
<sequence>MAETSFAILLLSLATIILNVNADAGRPAVFILGDSTADVGTNNFLPGSQARADFPFNGVDFAFSIPTGRFSNGLNSADFLAKLLGYEKSPPPYLSTVNYSHYSRMTQALKGINFASGGSGIFRLTGQLPSDTPNGGKQNVIPLAEQIRQFESIRSSLMAAMGPLPTLRFLSKSLFFISIGSNDIFEFYHSDNNLSKERFFANLGFAYENQLKALLELGARKFGIISVPSIGCCPSQRLNSPNGGCLEELNDHAIAFHTKIETILYRLSKEYQGMKYSLGNAYEMTINVIDNPLPYNFTNVKTACCGVGRLNAESNCNPNANLCPSRNNYLFWDLFHPTEAAAQLAAITLFNGPTRFVAPINFSQLAQA</sequence>
<dbReference type="GO" id="GO:0016042">
    <property type="term" value="P:lipid catabolic process"/>
    <property type="evidence" value="ECO:0007669"/>
    <property type="project" value="UniProtKB-KW"/>
</dbReference>
<reference evidence="5" key="1">
    <citation type="submission" date="2025-08" db="UniProtKB">
        <authorList>
            <consortium name="RefSeq"/>
        </authorList>
    </citation>
    <scope>IDENTIFICATION</scope>
    <source>
        <tissue evidence="5">Leaves</tissue>
    </source>
</reference>
<dbReference type="Gene3D" id="3.40.50.1110">
    <property type="entry name" value="SGNH hydrolase"/>
    <property type="match status" value="1"/>
</dbReference>
<dbReference type="AlphaFoldDB" id="A0A2I4GBM9"/>
<dbReference type="GO" id="GO:0016788">
    <property type="term" value="F:hydrolase activity, acting on ester bonds"/>
    <property type="evidence" value="ECO:0007669"/>
    <property type="project" value="InterPro"/>
</dbReference>
<evidence type="ECO:0000313" key="4">
    <source>
        <dbReference type="Proteomes" id="UP000235220"/>
    </source>
</evidence>
<comment type="similarity">
    <text evidence="1">Belongs to the 'GDSL' lipolytic enzyme family.</text>
</comment>
<dbReference type="PANTHER" id="PTHR45648:SF17">
    <property type="entry name" value="GDSL ESTERASE_LIPASE"/>
    <property type="match status" value="1"/>
</dbReference>
<dbReference type="InterPro" id="IPR001087">
    <property type="entry name" value="GDSL"/>
</dbReference>
<keyword evidence="3" id="KW-0442">Lipid degradation</keyword>
<dbReference type="RefSeq" id="XP_018841319.1">
    <property type="nucleotide sequence ID" value="XM_018985774.1"/>
</dbReference>
<dbReference type="InterPro" id="IPR036514">
    <property type="entry name" value="SGNH_hydro_sf"/>
</dbReference>
<dbReference type="GeneID" id="109006484"/>
<dbReference type="Gramene" id="Jr16_15840_p1">
    <property type="protein sequence ID" value="cds.Jr16_15840_p1"/>
    <property type="gene ID" value="Jr16_15840"/>
</dbReference>
<dbReference type="PANTHER" id="PTHR45648">
    <property type="entry name" value="GDSL LIPASE/ACYLHYDROLASE FAMILY PROTEIN (AFU_ORTHOLOGUE AFUA_4G14700)"/>
    <property type="match status" value="1"/>
</dbReference>
<proteinExistence type="inferred from homology"/>
<keyword evidence="4" id="KW-1185">Reference proteome</keyword>
<keyword evidence="2" id="KW-0378">Hydrolase</keyword>
<dbReference type="InterPro" id="IPR051058">
    <property type="entry name" value="GDSL_Est/Lipase"/>
</dbReference>
<gene>
    <name evidence="5" type="primary">LOC109006484</name>
</gene>
<dbReference type="CDD" id="cd01837">
    <property type="entry name" value="SGNH_plant_lipase_like"/>
    <property type="match status" value="1"/>
</dbReference>
<name>A0A2I4GBM9_JUGRE</name>
<dbReference type="KEGG" id="jre:109006484"/>
<evidence type="ECO:0000313" key="5">
    <source>
        <dbReference type="RefSeq" id="XP_018841319.1"/>
    </source>
</evidence>
<accession>A0A2I4GBM9</accession>
<dbReference type="InterPro" id="IPR035669">
    <property type="entry name" value="SGNH_plant_lipase-like"/>
</dbReference>
<dbReference type="OrthoDB" id="1600564at2759"/>
<keyword evidence="3" id="KW-0443">Lipid metabolism</keyword>
<evidence type="ECO:0000256" key="1">
    <source>
        <dbReference type="ARBA" id="ARBA00008668"/>
    </source>
</evidence>
<evidence type="ECO:0000256" key="3">
    <source>
        <dbReference type="ARBA" id="ARBA00022963"/>
    </source>
</evidence>
<dbReference type="Proteomes" id="UP000235220">
    <property type="component" value="Chromosome 16"/>
</dbReference>
<dbReference type="Pfam" id="PF00657">
    <property type="entry name" value="Lipase_GDSL"/>
    <property type="match status" value="1"/>
</dbReference>